<evidence type="ECO:0000313" key="1">
    <source>
        <dbReference type="EMBL" id="SHK83144.1"/>
    </source>
</evidence>
<dbReference type="Gene3D" id="3.40.1260.10">
    <property type="entry name" value="DsrEFH-like"/>
    <property type="match status" value="1"/>
</dbReference>
<dbReference type="SUPFAM" id="SSF75169">
    <property type="entry name" value="DsrEFH-like"/>
    <property type="match status" value="1"/>
</dbReference>
<proteinExistence type="predicted"/>
<keyword evidence="2" id="KW-1185">Reference proteome</keyword>
<evidence type="ECO:0000313" key="2">
    <source>
        <dbReference type="Proteomes" id="UP000324252"/>
    </source>
</evidence>
<name>A0A1H0MVV9_9RHOB</name>
<dbReference type="GO" id="GO:0005829">
    <property type="term" value="C:cytosol"/>
    <property type="evidence" value="ECO:0007669"/>
    <property type="project" value="TreeGrafter"/>
</dbReference>
<dbReference type="RefSeq" id="WP_149789525.1">
    <property type="nucleotide sequence ID" value="NZ_FNIO01000011.1"/>
</dbReference>
<dbReference type="InterPro" id="IPR027396">
    <property type="entry name" value="DsrEFH-like"/>
</dbReference>
<protein>
    <submittedName>
        <fullName evidence="1">Uncharacterized protein involved in oxidation of intracellular sulfur</fullName>
    </submittedName>
</protein>
<dbReference type="OrthoDB" id="9812053at2"/>
<dbReference type="AlphaFoldDB" id="A0A1H0MVV9"/>
<accession>A0A1H0MVV9</accession>
<reference evidence="1 2" key="1">
    <citation type="submission" date="2016-11" db="EMBL/GenBank/DDBJ databases">
        <authorList>
            <person name="Varghese N."/>
            <person name="Submissions S."/>
        </authorList>
    </citation>
    <scope>NUCLEOTIDE SEQUENCE [LARGE SCALE GENOMIC DNA]</scope>
    <source>
        <strain evidence="1 2">DSM 29620</strain>
    </source>
</reference>
<dbReference type="Pfam" id="PF02635">
    <property type="entry name" value="DsrE"/>
    <property type="match status" value="1"/>
</dbReference>
<dbReference type="InterPro" id="IPR003787">
    <property type="entry name" value="Sulphur_relay_DsrE/F-like"/>
</dbReference>
<dbReference type="Proteomes" id="UP000324252">
    <property type="component" value="Unassembled WGS sequence"/>
</dbReference>
<dbReference type="PANTHER" id="PTHR34874:SF1">
    <property type="entry name" value="PROTEIN YCHN"/>
    <property type="match status" value="1"/>
</dbReference>
<organism evidence="1 2">
    <name type="scientific">Lutimaribacter pacificus</name>
    <dbReference type="NCBI Taxonomy" id="391948"/>
    <lineage>
        <taxon>Bacteria</taxon>
        <taxon>Pseudomonadati</taxon>
        <taxon>Pseudomonadota</taxon>
        <taxon>Alphaproteobacteria</taxon>
        <taxon>Rhodobacterales</taxon>
        <taxon>Roseobacteraceae</taxon>
        <taxon>Lutimaribacter</taxon>
    </lineage>
</organism>
<gene>
    <name evidence="1" type="ORF">SAMN05444142_11082</name>
</gene>
<dbReference type="EMBL" id="FQZZ01000010">
    <property type="protein sequence ID" value="SHK83144.1"/>
    <property type="molecule type" value="Genomic_DNA"/>
</dbReference>
<sequence length="117" mass="12892">MKHLILLNDPPYGTERSYNGLRMAHALERNDPEAEVTVFLMADAVLCAKAGQKTPEGYYNIERMLRRVLTAKGRVLMCGTCMDARGLTEADVIEGASRSTMDELAQATLAADKVLVF</sequence>
<dbReference type="PANTHER" id="PTHR34874">
    <property type="entry name" value="PROTEIN YCHN"/>
    <property type="match status" value="1"/>
</dbReference>